<dbReference type="Pfam" id="PF14697">
    <property type="entry name" value="Fer4_21"/>
    <property type="match status" value="1"/>
</dbReference>
<dbReference type="GO" id="GO:0051539">
    <property type="term" value="F:4 iron, 4 sulfur cluster binding"/>
    <property type="evidence" value="ECO:0007669"/>
    <property type="project" value="UniProtKB-KW"/>
</dbReference>
<evidence type="ECO:0000313" key="9">
    <source>
        <dbReference type="Proteomes" id="UP000319619"/>
    </source>
</evidence>
<comment type="cofactor">
    <cofactor evidence="1">
        <name>[4Fe-4S] cluster</name>
        <dbReference type="ChEBI" id="CHEBI:49883"/>
    </cofactor>
</comment>
<dbReference type="InterPro" id="IPR017896">
    <property type="entry name" value="4Fe4S_Fe-S-bd"/>
</dbReference>
<evidence type="ECO:0000313" key="8">
    <source>
        <dbReference type="EMBL" id="TKJ42366.1"/>
    </source>
</evidence>
<dbReference type="EMBL" id="NJBN01000001">
    <property type="protein sequence ID" value="TKJ42366.1"/>
    <property type="molecule type" value="Genomic_DNA"/>
</dbReference>
<dbReference type="Gene3D" id="3.30.70.20">
    <property type="match status" value="1"/>
</dbReference>
<evidence type="ECO:0000256" key="2">
    <source>
        <dbReference type="ARBA" id="ARBA00022485"/>
    </source>
</evidence>
<keyword evidence="5" id="KW-0408">Iron</keyword>
<dbReference type="PROSITE" id="PS00198">
    <property type="entry name" value="4FE4S_FER_1"/>
    <property type="match status" value="1"/>
</dbReference>
<comment type="caution">
    <text evidence="8">The sequence shown here is derived from an EMBL/GenBank/DDBJ whole genome shotgun (WGS) entry which is preliminary data.</text>
</comment>
<keyword evidence="4" id="KW-0677">Repeat</keyword>
<dbReference type="SUPFAM" id="SSF54862">
    <property type="entry name" value="4Fe-4S ferredoxins"/>
    <property type="match status" value="1"/>
</dbReference>
<evidence type="ECO:0000256" key="4">
    <source>
        <dbReference type="ARBA" id="ARBA00022737"/>
    </source>
</evidence>
<dbReference type="AlphaFoldDB" id="A0A532V586"/>
<dbReference type="GO" id="GO:0046872">
    <property type="term" value="F:metal ion binding"/>
    <property type="evidence" value="ECO:0007669"/>
    <property type="project" value="UniProtKB-KW"/>
</dbReference>
<accession>A0A532V586</accession>
<sequence>MKKYFEATYDKLPLAGVIEEAGNAQGYETGSWGTFRPVFHEEICIHCMFCWVYCPDTAIQVEDGKVVGIDYVHCKGCEICSVECPTKPEKAITMEKK</sequence>
<evidence type="ECO:0000256" key="3">
    <source>
        <dbReference type="ARBA" id="ARBA00022723"/>
    </source>
</evidence>
<name>A0A532V586_UNCL8</name>
<keyword evidence="6" id="KW-0411">Iron-sulfur</keyword>
<dbReference type="InterPro" id="IPR017900">
    <property type="entry name" value="4Fe4S_Fe_S_CS"/>
</dbReference>
<organism evidence="8 9">
    <name type="scientific">candidate division LCP-89 bacterium B3_LCP</name>
    <dbReference type="NCBI Taxonomy" id="2012998"/>
    <lineage>
        <taxon>Bacteria</taxon>
        <taxon>Pseudomonadati</taxon>
        <taxon>Bacteria division LCP-89</taxon>
    </lineage>
</organism>
<dbReference type="Proteomes" id="UP000319619">
    <property type="component" value="Unassembled WGS sequence"/>
</dbReference>
<evidence type="ECO:0000259" key="7">
    <source>
        <dbReference type="PROSITE" id="PS51379"/>
    </source>
</evidence>
<evidence type="ECO:0000256" key="5">
    <source>
        <dbReference type="ARBA" id="ARBA00023004"/>
    </source>
</evidence>
<dbReference type="InterPro" id="IPR011898">
    <property type="entry name" value="PorD_KorD"/>
</dbReference>
<dbReference type="PANTHER" id="PTHR43724:SF1">
    <property type="entry name" value="PYRUVATE SYNTHASE SUBUNIT PORD"/>
    <property type="match status" value="1"/>
</dbReference>
<feature type="domain" description="4Fe-4S ferredoxin-type" evidence="7">
    <location>
        <begin position="35"/>
        <end position="64"/>
    </location>
</feature>
<feature type="domain" description="4Fe-4S ferredoxin-type" evidence="7">
    <location>
        <begin position="65"/>
        <end position="97"/>
    </location>
</feature>
<dbReference type="PANTHER" id="PTHR43724">
    <property type="entry name" value="PYRUVATE SYNTHASE SUBUNIT PORD"/>
    <property type="match status" value="1"/>
</dbReference>
<reference evidence="8 9" key="1">
    <citation type="submission" date="2017-06" db="EMBL/GenBank/DDBJ databases">
        <title>Novel microbial phyla capable of carbon fixation and sulfur reduction in deep-sea sediments.</title>
        <authorList>
            <person name="Huang J."/>
            <person name="Baker B."/>
            <person name="Wang Y."/>
        </authorList>
    </citation>
    <scope>NUCLEOTIDE SEQUENCE [LARGE SCALE GENOMIC DNA]</scope>
    <source>
        <strain evidence="8">B3_LCP</strain>
    </source>
</reference>
<dbReference type="GO" id="GO:0016625">
    <property type="term" value="F:oxidoreductase activity, acting on the aldehyde or oxo group of donors, iron-sulfur protein as acceptor"/>
    <property type="evidence" value="ECO:0007669"/>
    <property type="project" value="InterPro"/>
</dbReference>
<proteinExistence type="predicted"/>
<gene>
    <name evidence="8" type="ORF">CEE37_01415</name>
</gene>
<protein>
    <submittedName>
        <fullName evidence="8">Ferredoxin</fullName>
    </submittedName>
</protein>
<evidence type="ECO:0000256" key="6">
    <source>
        <dbReference type="ARBA" id="ARBA00023014"/>
    </source>
</evidence>
<keyword evidence="2" id="KW-0004">4Fe-4S</keyword>
<dbReference type="PROSITE" id="PS51379">
    <property type="entry name" value="4FE4S_FER_2"/>
    <property type="match status" value="2"/>
</dbReference>
<evidence type="ECO:0000256" key="1">
    <source>
        <dbReference type="ARBA" id="ARBA00001966"/>
    </source>
</evidence>
<keyword evidence="3" id="KW-0479">Metal-binding</keyword>
<dbReference type="NCBIfam" id="TIGR02179">
    <property type="entry name" value="PorD_KorD"/>
    <property type="match status" value="1"/>
</dbReference>